<gene>
    <name evidence="3" type="ORF">R1sor_000626</name>
</gene>
<protein>
    <recommendedName>
        <fullName evidence="2">BTB domain-containing protein</fullName>
    </recommendedName>
</protein>
<dbReference type="Gene3D" id="3.30.710.10">
    <property type="entry name" value="Potassium Channel Kv1.1, Chain A"/>
    <property type="match status" value="1"/>
</dbReference>
<keyword evidence="4" id="KW-1185">Reference proteome</keyword>
<dbReference type="SMART" id="SM00225">
    <property type="entry name" value="BTB"/>
    <property type="match status" value="1"/>
</dbReference>
<dbReference type="PROSITE" id="PS50097">
    <property type="entry name" value="BTB"/>
    <property type="match status" value="1"/>
</dbReference>
<evidence type="ECO:0000313" key="4">
    <source>
        <dbReference type="Proteomes" id="UP001633002"/>
    </source>
</evidence>
<dbReference type="CDD" id="cd18186">
    <property type="entry name" value="BTB_POZ_ZBTB_KLHL-like"/>
    <property type="match status" value="1"/>
</dbReference>
<evidence type="ECO:0000256" key="1">
    <source>
        <dbReference type="ARBA" id="ARBA00004906"/>
    </source>
</evidence>
<sequence length="200" mass="23035">MSKSRVLARSKLDSALDKRVLVATRNQMSNKLRFLREYDSSPLSKEFRGDIKFVGSNGEEVYAHKFIMIGRSLVLRRMFEGDTKEKENGIVQCPDTSGPVLRSMVNFCYTAEIDFTEEVPAKEVIKIAHMFDIQYLKAVCEDELIHLISTDCVCDMSMLARKYDAKELNGAVADFFRECFDDVYPLFAERLCALKEYMYI</sequence>
<dbReference type="InterPro" id="IPR011333">
    <property type="entry name" value="SKP1/BTB/POZ_sf"/>
</dbReference>
<dbReference type="SUPFAM" id="SSF54695">
    <property type="entry name" value="POZ domain"/>
    <property type="match status" value="1"/>
</dbReference>
<dbReference type="EMBL" id="JBJQOH010000006">
    <property type="protein sequence ID" value="KAL3682604.1"/>
    <property type="molecule type" value="Genomic_DNA"/>
</dbReference>
<dbReference type="PANTHER" id="PTHR24413">
    <property type="entry name" value="SPECKLE-TYPE POZ PROTEIN"/>
    <property type="match status" value="1"/>
</dbReference>
<comment type="pathway">
    <text evidence="1">Protein modification; protein ubiquitination.</text>
</comment>
<dbReference type="Proteomes" id="UP001633002">
    <property type="component" value="Unassembled WGS sequence"/>
</dbReference>
<dbReference type="Pfam" id="PF00651">
    <property type="entry name" value="BTB"/>
    <property type="match status" value="1"/>
</dbReference>
<name>A0ABD3GW52_9MARC</name>
<evidence type="ECO:0000259" key="2">
    <source>
        <dbReference type="PROSITE" id="PS50097"/>
    </source>
</evidence>
<evidence type="ECO:0000313" key="3">
    <source>
        <dbReference type="EMBL" id="KAL3682604.1"/>
    </source>
</evidence>
<reference evidence="3 4" key="1">
    <citation type="submission" date="2024-09" db="EMBL/GenBank/DDBJ databases">
        <title>Chromosome-scale assembly of Riccia sorocarpa.</title>
        <authorList>
            <person name="Paukszto L."/>
        </authorList>
    </citation>
    <scope>NUCLEOTIDE SEQUENCE [LARGE SCALE GENOMIC DNA]</scope>
    <source>
        <strain evidence="3">LP-2024</strain>
        <tissue evidence="3">Aerial parts of the thallus</tissue>
    </source>
</reference>
<accession>A0ABD3GW52</accession>
<organism evidence="3 4">
    <name type="scientific">Riccia sorocarpa</name>
    <dbReference type="NCBI Taxonomy" id="122646"/>
    <lineage>
        <taxon>Eukaryota</taxon>
        <taxon>Viridiplantae</taxon>
        <taxon>Streptophyta</taxon>
        <taxon>Embryophyta</taxon>
        <taxon>Marchantiophyta</taxon>
        <taxon>Marchantiopsida</taxon>
        <taxon>Marchantiidae</taxon>
        <taxon>Marchantiales</taxon>
        <taxon>Ricciaceae</taxon>
        <taxon>Riccia</taxon>
    </lineage>
</organism>
<proteinExistence type="predicted"/>
<dbReference type="AlphaFoldDB" id="A0ABD3GW52"/>
<feature type="domain" description="BTB" evidence="2">
    <location>
        <begin position="49"/>
        <end position="117"/>
    </location>
</feature>
<comment type="caution">
    <text evidence="3">The sequence shown here is derived from an EMBL/GenBank/DDBJ whole genome shotgun (WGS) entry which is preliminary data.</text>
</comment>
<dbReference type="InterPro" id="IPR000210">
    <property type="entry name" value="BTB/POZ_dom"/>
</dbReference>